<feature type="binding site" evidence="1">
    <location>
        <position position="267"/>
    </location>
    <ligand>
        <name>Mg(2+)</name>
        <dbReference type="ChEBI" id="CHEBI:18420"/>
        <label>1</label>
    </ligand>
</feature>
<dbReference type="InterPro" id="IPR036705">
    <property type="entry name" value="Ribosyl_crysJ1_sf"/>
</dbReference>
<dbReference type="InterPro" id="IPR050792">
    <property type="entry name" value="ADP-ribosylglycohydrolase"/>
</dbReference>
<protein>
    <submittedName>
        <fullName evidence="2">ADP-ribosylglycohydrolase</fullName>
    </submittedName>
</protein>
<dbReference type="PANTHER" id="PTHR16222:SF12">
    <property type="entry name" value="ADP-RIBOSYLGLYCOHYDROLASE-RELATED"/>
    <property type="match status" value="1"/>
</dbReference>
<reference evidence="2 3" key="1">
    <citation type="submission" date="2013-08" db="EMBL/GenBank/DDBJ databases">
        <authorList>
            <consortium name="DOE Joint Genome Institute"/>
            <person name="Eisen J."/>
            <person name="Huntemann M."/>
            <person name="Han J."/>
            <person name="Chen A."/>
            <person name="Kyrpides N."/>
            <person name="Mavromatis K."/>
            <person name="Markowitz V."/>
            <person name="Palaniappan K."/>
            <person name="Ivanova N."/>
            <person name="Schaumberg A."/>
            <person name="Pati A."/>
            <person name="Liolios K."/>
            <person name="Nordberg H.P."/>
            <person name="Cantor M.N."/>
            <person name="Hua S.X."/>
            <person name="Woyke T."/>
        </authorList>
    </citation>
    <scope>NUCLEOTIDE SEQUENCE [LARGE SCALE GENOMIC DNA]</scope>
    <source>
        <strain evidence="2 3">DSM 44927</strain>
    </source>
</reference>
<dbReference type="EMBL" id="AZAN01000001">
    <property type="protein sequence ID" value="ETA71007.1"/>
    <property type="molecule type" value="Genomic_DNA"/>
</dbReference>
<dbReference type="Proteomes" id="UP000019485">
    <property type="component" value="Unassembled WGS sequence"/>
</dbReference>
<dbReference type="GO" id="GO:0016787">
    <property type="term" value="F:hydrolase activity"/>
    <property type="evidence" value="ECO:0007669"/>
    <property type="project" value="UniProtKB-KW"/>
</dbReference>
<accession>W9E4C9</accession>
<dbReference type="AlphaFoldDB" id="W9E4C9"/>
<comment type="caution">
    <text evidence="2">The sequence shown here is derived from an EMBL/GenBank/DDBJ whole genome shotgun (WGS) entry which is preliminary data.</text>
</comment>
<feature type="binding site" evidence="1">
    <location>
        <position position="55"/>
    </location>
    <ligand>
        <name>Mg(2+)</name>
        <dbReference type="ChEBI" id="CHEBI:18420"/>
        <label>1</label>
    </ligand>
</feature>
<evidence type="ECO:0000256" key="1">
    <source>
        <dbReference type="PIRSR" id="PIRSR605502-1"/>
    </source>
</evidence>
<name>W9E4C9_9ACTN</name>
<feature type="binding site" evidence="1">
    <location>
        <position position="264"/>
    </location>
    <ligand>
        <name>Mg(2+)</name>
        <dbReference type="ChEBI" id="CHEBI:18420"/>
        <label>1</label>
    </ligand>
</feature>
<dbReference type="GO" id="GO:0046872">
    <property type="term" value="F:metal ion binding"/>
    <property type="evidence" value="ECO:0007669"/>
    <property type="project" value="UniProtKB-KW"/>
</dbReference>
<dbReference type="InterPro" id="IPR005502">
    <property type="entry name" value="Ribosyl_crysJ1"/>
</dbReference>
<keyword evidence="1" id="KW-0460">Magnesium</keyword>
<evidence type="ECO:0000313" key="3">
    <source>
        <dbReference type="Proteomes" id="UP000019485"/>
    </source>
</evidence>
<feature type="binding site" evidence="1">
    <location>
        <position position="57"/>
    </location>
    <ligand>
        <name>Mg(2+)</name>
        <dbReference type="ChEBI" id="CHEBI:18420"/>
        <label>1</label>
    </ligand>
</feature>
<gene>
    <name evidence="2" type="ORF">ActroDRAFT_0025</name>
</gene>
<sequence>MHVRLAAMTDDRRNRAVASLRGLAVGDAFGSCFFVPENYDALVARRLPADPWRWTDDAEMACSIFAVLDRLGEVDQDALAASFAAHHDFDRGYGPGVNRMLRLIRQEGGDWRKLVAESWDGRGSWGNGAAMRVAPLGAYFADDPERAAAQAAASAEVTHAHPEGLAGAVAVAVATALATTRPRVEGAQWLRDVAAHVAPGLVRDGIANAISLLPLEDSQSAAATLGNGREVSAQDTVPFCLWIVAKHPDDYVEALWATAVAGGDIDTTCAIVGGILGARPGRGQGGVPDGWLRRCERLPDWAGVDDAS</sequence>
<dbReference type="PANTHER" id="PTHR16222">
    <property type="entry name" value="ADP-RIBOSYLGLYCOHYDROLASE"/>
    <property type="match status" value="1"/>
</dbReference>
<dbReference type="Pfam" id="PF03747">
    <property type="entry name" value="ADP_ribosyl_GH"/>
    <property type="match status" value="1"/>
</dbReference>
<dbReference type="SUPFAM" id="SSF101478">
    <property type="entry name" value="ADP-ribosylglycohydrolase"/>
    <property type="match status" value="1"/>
</dbReference>
<dbReference type="PATRIC" id="fig|479430.3.peg.28"/>
<keyword evidence="3" id="KW-1185">Reference proteome</keyword>
<evidence type="ECO:0000313" key="2">
    <source>
        <dbReference type="EMBL" id="ETA71007.1"/>
    </source>
</evidence>
<feature type="binding site" evidence="1">
    <location>
        <position position="56"/>
    </location>
    <ligand>
        <name>Mg(2+)</name>
        <dbReference type="ChEBI" id="CHEBI:18420"/>
        <label>1</label>
    </ligand>
</feature>
<feature type="binding site" evidence="1">
    <location>
        <position position="266"/>
    </location>
    <ligand>
        <name>Mg(2+)</name>
        <dbReference type="ChEBI" id="CHEBI:18420"/>
        <label>1</label>
    </ligand>
</feature>
<comment type="cofactor">
    <cofactor evidence="1">
        <name>Mg(2+)</name>
        <dbReference type="ChEBI" id="CHEBI:18420"/>
    </cofactor>
    <text evidence="1">Binds 2 magnesium ions per subunit.</text>
</comment>
<organism evidence="2 3">
    <name type="scientific">Actinospica robiniae DSM 44927</name>
    <dbReference type="NCBI Taxonomy" id="479430"/>
    <lineage>
        <taxon>Bacteria</taxon>
        <taxon>Bacillati</taxon>
        <taxon>Actinomycetota</taxon>
        <taxon>Actinomycetes</taxon>
        <taxon>Catenulisporales</taxon>
        <taxon>Actinospicaceae</taxon>
        <taxon>Actinospica</taxon>
    </lineage>
</organism>
<proteinExistence type="predicted"/>
<keyword evidence="2" id="KW-0378">Hydrolase</keyword>
<keyword evidence="1" id="KW-0479">Metal-binding</keyword>
<dbReference type="Gene3D" id="1.10.4080.10">
    <property type="entry name" value="ADP-ribosylation/Crystallin J1"/>
    <property type="match status" value="1"/>
</dbReference>
<dbReference type="HOGENOM" id="CLU_024566_5_0_11"/>